<dbReference type="PIRSF" id="PIRSF006470">
    <property type="entry name" value="DctB"/>
    <property type="match status" value="1"/>
</dbReference>
<protein>
    <submittedName>
        <fullName evidence="3">TRAP dicarboxylate transporter substrate-binding protein DctP subunit</fullName>
    </submittedName>
</protein>
<dbReference type="CDD" id="cd13603">
    <property type="entry name" value="PBP2_TRAP_Siap_TeaA_like"/>
    <property type="match status" value="1"/>
</dbReference>
<dbReference type="PANTHER" id="PTHR33376">
    <property type="match status" value="1"/>
</dbReference>
<dbReference type="AlphaFoldDB" id="A0A060IFL9"/>
<reference evidence="3 4" key="1">
    <citation type="submission" date="2013-12" db="EMBL/GenBank/DDBJ databases">
        <title>Complete genome sequence of Rhizobium etli bv. mimosae IE4771.</title>
        <authorList>
            <person name="Bustos P."/>
            <person name="Santamaria R.I."/>
            <person name="Lozano L."/>
            <person name="Ormeno-Orrillo E."/>
            <person name="Rogel M.A."/>
            <person name="Romero D."/>
            <person name="Cevallos M.A."/>
            <person name="Martinez-Romero E."/>
            <person name="Gonzalez V."/>
        </authorList>
    </citation>
    <scope>NUCLEOTIDE SEQUENCE [LARGE SCALE GENOMIC DNA]</scope>
    <source>
        <strain evidence="3 4">IE4771</strain>
        <plasmid evidence="4">Plasmid pRetIE4771c</plasmid>
    </source>
</reference>
<dbReference type="Gene3D" id="3.40.190.170">
    <property type="entry name" value="Bacterial extracellular solute-binding protein, family 7"/>
    <property type="match status" value="1"/>
</dbReference>
<evidence type="ECO:0000313" key="3">
    <source>
        <dbReference type="EMBL" id="AIC30451.1"/>
    </source>
</evidence>
<dbReference type="KEGG" id="rei:IE4771_PC00326"/>
<proteinExistence type="predicted"/>
<gene>
    <name evidence="3" type="ORF">IE4771_PC00326</name>
</gene>
<evidence type="ECO:0000313" key="4">
    <source>
        <dbReference type="Proteomes" id="UP000027180"/>
    </source>
</evidence>
<organism evidence="3 4">
    <name type="scientific">Rhizobium etli bv. mimosae str. IE4771</name>
    <dbReference type="NCBI Taxonomy" id="1432050"/>
    <lineage>
        <taxon>Bacteria</taxon>
        <taxon>Pseudomonadati</taxon>
        <taxon>Pseudomonadota</taxon>
        <taxon>Alphaproteobacteria</taxon>
        <taxon>Hyphomicrobiales</taxon>
        <taxon>Rhizobiaceae</taxon>
        <taxon>Rhizobium/Agrobacterium group</taxon>
        <taxon>Rhizobium</taxon>
    </lineage>
</organism>
<dbReference type="PROSITE" id="PS51318">
    <property type="entry name" value="TAT"/>
    <property type="match status" value="1"/>
</dbReference>
<dbReference type="InterPro" id="IPR038404">
    <property type="entry name" value="TRAP_DctP_sf"/>
</dbReference>
<dbReference type="InterPro" id="IPR018389">
    <property type="entry name" value="DctP_fam"/>
</dbReference>
<evidence type="ECO:0000256" key="2">
    <source>
        <dbReference type="SAM" id="SignalP"/>
    </source>
</evidence>
<keyword evidence="3" id="KW-0614">Plasmid</keyword>
<dbReference type="Proteomes" id="UP000027180">
    <property type="component" value="Plasmid pRetIE4771c"/>
</dbReference>
<dbReference type="InterPro" id="IPR006311">
    <property type="entry name" value="TAT_signal"/>
</dbReference>
<name>A0A060IFL9_RHIET</name>
<dbReference type="GO" id="GO:0030288">
    <property type="term" value="C:outer membrane-bounded periplasmic space"/>
    <property type="evidence" value="ECO:0007669"/>
    <property type="project" value="InterPro"/>
</dbReference>
<dbReference type="GO" id="GO:0030246">
    <property type="term" value="F:carbohydrate binding"/>
    <property type="evidence" value="ECO:0007669"/>
    <property type="project" value="TreeGrafter"/>
</dbReference>
<keyword evidence="1 2" id="KW-0732">Signal</keyword>
<dbReference type="PANTHER" id="PTHR33376:SF2">
    <property type="entry name" value="DICARBOXYLATE-BINDING PERIPLASMIC PROTEIN"/>
    <property type="match status" value="1"/>
</dbReference>
<dbReference type="NCBIfam" id="NF037995">
    <property type="entry name" value="TRAP_S1"/>
    <property type="match status" value="1"/>
</dbReference>
<dbReference type="NCBIfam" id="TIGR00787">
    <property type="entry name" value="dctP"/>
    <property type="match status" value="1"/>
</dbReference>
<feature type="chain" id="PRO_5001583493" evidence="2">
    <location>
        <begin position="37"/>
        <end position="339"/>
    </location>
</feature>
<evidence type="ECO:0000256" key="1">
    <source>
        <dbReference type="ARBA" id="ARBA00022729"/>
    </source>
</evidence>
<dbReference type="HOGENOM" id="CLU_036176_1_3_5"/>
<dbReference type="EMBL" id="CP006989">
    <property type="protein sequence ID" value="AIC30451.1"/>
    <property type="molecule type" value="Genomic_DNA"/>
</dbReference>
<geneLocation type="plasmid" evidence="3 4">
    <name>pRetIE4771c</name>
</geneLocation>
<feature type="signal peptide" evidence="2">
    <location>
        <begin position="1"/>
        <end position="36"/>
    </location>
</feature>
<dbReference type="Pfam" id="PF03480">
    <property type="entry name" value="DctP"/>
    <property type="match status" value="1"/>
</dbReference>
<dbReference type="InterPro" id="IPR004682">
    <property type="entry name" value="TRAP_DctP"/>
</dbReference>
<accession>A0A060IFL9</accession>
<sequence>MEDEMSLQINRRFFLATATAALAAPAIVLSSRSANAAATTLTLGHGAAPGNPRTVAADKFAELVKEKTEGRIQINVAGAETLGSDSAMLTSLRTGALDFTANSQGATSAIVPELSALGLPFLFENTDKAMAVLNGPVGAELNRRFEAVGVVPLDWWDNGIRHLTNSKRKVTSPAELAGMKIRTPADPMTIDIFQALGAGTEQIAFGELYIALQQGVVDGQENPLANIESSKLHKVNKYISLTAHKWESTPFLMSKIAEARLGSDLEAVKAAAKEAGALQRKLSSEKAAEVLENFKKNSAVEVVDVDHDAFVKATASVADTWKKKPFGDFVTQVEAAARG</sequence>
<dbReference type="GO" id="GO:0055085">
    <property type="term" value="P:transmembrane transport"/>
    <property type="evidence" value="ECO:0007669"/>
    <property type="project" value="InterPro"/>
</dbReference>